<evidence type="ECO:0000313" key="4">
    <source>
        <dbReference type="Proteomes" id="UP001066276"/>
    </source>
</evidence>
<dbReference type="EMBL" id="JANPWB010000015">
    <property type="protein sequence ID" value="KAJ1091723.1"/>
    <property type="molecule type" value="Genomic_DNA"/>
</dbReference>
<evidence type="ECO:0000259" key="2">
    <source>
        <dbReference type="Pfam" id="PF11560"/>
    </source>
</evidence>
<reference evidence="3" key="1">
    <citation type="journal article" date="2022" name="bioRxiv">
        <title>Sequencing and chromosome-scale assembly of the giantPleurodeles waltlgenome.</title>
        <authorList>
            <person name="Brown T."/>
            <person name="Elewa A."/>
            <person name="Iarovenko S."/>
            <person name="Subramanian E."/>
            <person name="Araus A.J."/>
            <person name="Petzold A."/>
            <person name="Susuki M."/>
            <person name="Suzuki K.-i.T."/>
            <person name="Hayashi T."/>
            <person name="Toyoda A."/>
            <person name="Oliveira C."/>
            <person name="Osipova E."/>
            <person name="Leigh N.D."/>
            <person name="Simon A."/>
            <person name="Yun M.H."/>
        </authorList>
    </citation>
    <scope>NUCLEOTIDE SEQUENCE</scope>
    <source>
        <strain evidence="3">20211129_DDA</strain>
        <tissue evidence="3">Liver</tissue>
    </source>
</reference>
<evidence type="ECO:0000256" key="1">
    <source>
        <dbReference type="SAM" id="MobiDB-lite"/>
    </source>
</evidence>
<dbReference type="InterPro" id="IPR021623">
    <property type="entry name" value="LAP2alpha_C"/>
</dbReference>
<gene>
    <name evidence="3" type="ORF">NDU88_004840</name>
</gene>
<dbReference type="Pfam" id="PF11560">
    <property type="entry name" value="LAP2alpha"/>
    <property type="match status" value="1"/>
</dbReference>
<name>A0AAV7LS67_PLEWA</name>
<protein>
    <recommendedName>
        <fullName evidence="2">Lamina-associated polypeptide 2 alpha C-terminal domain-containing protein</fullName>
    </recommendedName>
</protein>
<keyword evidence="4" id="KW-1185">Reference proteome</keyword>
<dbReference type="AlphaFoldDB" id="A0AAV7LS67"/>
<dbReference type="Gene3D" id="1.10.287.3160">
    <property type="match status" value="1"/>
</dbReference>
<feature type="domain" description="Lamina-associated polypeptide 2 alpha C-terminal" evidence="2">
    <location>
        <begin position="69"/>
        <end position="198"/>
    </location>
</feature>
<dbReference type="Proteomes" id="UP001066276">
    <property type="component" value="Chromosome 11"/>
</dbReference>
<proteinExistence type="predicted"/>
<organism evidence="3 4">
    <name type="scientific">Pleurodeles waltl</name>
    <name type="common">Iberian ribbed newt</name>
    <dbReference type="NCBI Taxonomy" id="8319"/>
    <lineage>
        <taxon>Eukaryota</taxon>
        <taxon>Metazoa</taxon>
        <taxon>Chordata</taxon>
        <taxon>Craniata</taxon>
        <taxon>Vertebrata</taxon>
        <taxon>Euteleostomi</taxon>
        <taxon>Amphibia</taxon>
        <taxon>Batrachia</taxon>
        <taxon>Caudata</taxon>
        <taxon>Salamandroidea</taxon>
        <taxon>Salamandridae</taxon>
        <taxon>Pleurodelinae</taxon>
        <taxon>Pleurodeles</taxon>
    </lineage>
</organism>
<sequence length="233" mass="25700">MHTGGGVPMHGLVSAPASHYEDNGRPEIPALWFMAKLYLLQDMQRDLPDSIPIDPFLASLMEGMSLAEDAVIKDSVDKMIDTALRKVYFGLYLSLQATIYGTYVAQSLITDIKALYQSMVDVSDISGLLEQIKHQVEYMPDISFDVVRTTALSGGACIAARCNLVLKAWSTDSAQKASTLMLPFQGSHLFGAELEEKLDKLFKEKKHSSSLKQPSSDKLPVNPKSPFCQPSKR</sequence>
<feature type="region of interest" description="Disordered" evidence="1">
    <location>
        <begin position="205"/>
        <end position="233"/>
    </location>
</feature>
<comment type="caution">
    <text evidence="3">The sequence shown here is derived from an EMBL/GenBank/DDBJ whole genome shotgun (WGS) entry which is preliminary data.</text>
</comment>
<evidence type="ECO:0000313" key="3">
    <source>
        <dbReference type="EMBL" id="KAJ1091723.1"/>
    </source>
</evidence>
<accession>A0AAV7LS67</accession>